<feature type="compositionally biased region" description="Low complexity" evidence="1">
    <location>
        <begin position="418"/>
        <end position="433"/>
    </location>
</feature>
<feature type="region of interest" description="Disordered" evidence="1">
    <location>
        <begin position="22"/>
        <end position="48"/>
    </location>
</feature>
<dbReference type="OrthoDB" id="4527292at2"/>
<feature type="compositionally biased region" description="Polar residues" evidence="1">
    <location>
        <begin position="401"/>
        <end position="417"/>
    </location>
</feature>
<dbReference type="Proteomes" id="UP000016943">
    <property type="component" value="Chromosome"/>
</dbReference>
<dbReference type="Gene3D" id="3.40.50.1820">
    <property type="entry name" value="alpha/beta hydrolase"/>
    <property type="match status" value="1"/>
</dbReference>
<name>U3GWB9_9CORY</name>
<dbReference type="STRING" id="1348662.CARG_03030"/>
<sequence>MLTSLLVSTTVFGAALSPAPVHAQDHGLDPEGADNPGNTDTRRAPSGFSEQGWLNALMPSVNPQFDNPMFPNGREGMPKAQIDMHPEEIERLKHWMGVNGDTVRQINAYSPSMGRWIPLVWLPAPDTSTPRPVVYALGGADGGYTDQHWLNRSDLPELAREGNYHVVIPALGRHSAYTDWVEELPEQGGKQMWETFLTYELPEALEAEIGGDGQRSLIGMSMSGGTALNYAAHQPGFYSSVASLSGCAANNTWWGRYGLNRTIEGGGGNADMMWGPMNSPLSRYNDAVLNAERLKDQENLYVYSATGLMGALDFFGDWAPANSNQKKDRWSLGFSIEAASNLCAHQLKVRTDSLGITDIAYDFPMAGTHSWDAWNTALHTFWPRLQRGFGEEVVVPDVPSLGSSDRGSSDPATGVSTSSELAEGSSALGSSDGSSDDHAASGSAALGFLAGSSMALGNFSNSLLQMIFTLFNLLFGWISRATFSG</sequence>
<dbReference type="eggNOG" id="COG0627">
    <property type="taxonomic scope" value="Bacteria"/>
</dbReference>
<dbReference type="SUPFAM" id="SSF53474">
    <property type="entry name" value="alpha/beta-Hydrolases"/>
    <property type="match status" value="1"/>
</dbReference>
<accession>U3GWB9</accession>
<dbReference type="EMBL" id="CP006365">
    <property type="protein sequence ID" value="AGU14758.1"/>
    <property type="molecule type" value="Genomic_DNA"/>
</dbReference>
<dbReference type="PATRIC" id="fig|1348662.3.peg.597"/>
<feature type="region of interest" description="Disordered" evidence="1">
    <location>
        <begin position="400"/>
        <end position="436"/>
    </location>
</feature>
<evidence type="ECO:0008006" key="5">
    <source>
        <dbReference type="Google" id="ProtNLM"/>
    </source>
</evidence>
<dbReference type="Pfam" id="PF00756">
    <property type="entry name" value="Esterase"/>
    <property type="match status" value="1"/>
</dbReference>
<proteinExistence type="predicted"/>
<dbReference type="AlphaFoldDB" id="U3GWB9"/>
<dbReference type="InterPro" id="IPR000801">
    <property type="entry name" value="Esterase-like"/>
</dbReference>
<evidence type="ECO:0000256" key="2">
    <source>
        <dbReference type="SAM" id="SignalP"/>
    </source>
</evidence>
<dbReference type="KEGG" id="caz:CARG_03030"/>
<feature type="chain" id="PRO_5004643112" description="Esterase" evidence="2">
    <location>
        <begin position="24"/>
        <end position="485"/>
    </location>
</feature>
<dbReference type="HOGENOM" id="CLU_026624_0_3_11"/>
<reference evidence="3 4" key="1">
    <citation type="journal article" date="2013" name="Genome Announc.">
        <title>Whole-Genome Sequence of the Clinical Strain Corynebacterium argentoratense DSM 44202, Isolated from a Human Throat Specimen.</title>
        <authorList>
            <person name="Bomholt C."/>
            <person name="Glaub A."/>
            <person name="Gravermann K."/>
            <person name="Albersmeier A."/>
            <person name="Brinkrolf K."/>
            <person name="Ruckert C."/>
            <person name="Tauch A."/>
        </authorList>
    </citation>
    <scope>NUCLEOTIDE SEQUENCE [LARGE SCALE GENOMIC DNA]</scope>
    <source>
        <strain evidence="3">DSM 44202</strain>
    </source>
</reference>
<dbReference type="GO" id="GO:0016747">
    <property type="term" value="F:acyltransferase activity, transferring groups other than amino-acyl groups"/>
    <property type="evidence" value="ECO:0007669"/>
    <property type="project" value="TreeGrafter"/>
</dbReference>
<evidence type="ECO:0000256" key="1">
    <source>
        <dbReference type="SAM" id="MobiDB-lite"/>
    </source>
</evidence>
<dbReference type="PANTHER" id="PTHR48098:SF1">
    <property type="entry name" value="DIACYLGLYCEROL ACYLTRANSFERASE_MYCOLYLTRANSFERASE AG85A"/>
    <property type="match status" value="1"/>
</dbReference>
<dbReference type="PANTHER" id="PTHR48098">
    <property type="entry name" value="ENTEROCHELIN ESTERASE-RELATED"/>
    <property type="match status" value="1"/>
</dbReference>
<feature type="signal peptide" evidence="2">
    <location>
        <begin position="1"/>
        <end position="23"/>
    </location>
</feature>
<gene>
    <name evidence="3" type="ORF">CARG_03030</name>
</gene>
<evidence type="ECO:0000313" key="4">
    <source>
        <dbReference type="Proteomes" id="UP000016943"/>
    </source>
</evidence>
<organism evidence="3 4">
    <name type="scientific">Corynebacterium argentoratense DSM 44202</name>
    <dbReference type="NCBI Taxonomy" id="1348662"/>
    <lineage>
        <taxon>Bacteria</taxon>
        <taxon>Bacillati</taxon>
        <taxon>Actinomycetota</taxon>
        <taxon>Actinomycetes</taxon>
        <taxon>Mycobacteriales</taxon>
        <taxon>Corynebacteriaceae</taxon>
        <taxon>Corynebacterium</taxon>
    </lineage>
</organism>
<protein>
    <recommendedName>
        <fullName evidence="5">Esterase</fullName>
    </recommendedName>
</protein>
<dbReference type="InterPro" id="IPR050583">
    <property type="entry name" value="Mycobacterial_A85_antigen"/>
</dbReference>
<keyword evidence="2" id="KW-0732">Signal</keyword>
<keyword evidence="4" id="KW-1185">Reference proteome</keyword>
<evidence type="ECO:0000313" key="3">
    <source>
        <dbReference type="EMBL" id="AGU14758.1"/>
    </source>
</evidence>
<dbReference type="InterPro" id="IPR029058">
    <property type="entry name" value="AB_hydrolase_fold"/>
</dbReference>